<dbReference type="EMBL" id="AMGV01000004">
    <property type="protein sequence ID" value="KEF57778.1"/>
    <property type="molecule type" value="Genomic_DNA"/>
</dbReference>
<dbReference type="InterPro" id="IPR011990">
    <property type="entry name" value="TPR-like_helical_dom_sf"/>
</dbReference>
<evidence type="ECO:0000313" key="1">
    <source>
        <dbReference type="EMBL" id="KEF57778.1"/>
    </source>
</evidence>
<reference evidence="1 2" key="1">
    <citation type="submission" date="2013-03" db="EMBL/GenBank/DDBJ databases">
        <title>The Genome Sequence of Exophiala aquamarina CBS 119918.</title>
        <authorList>
            <consortium name="The Broad Institute Genomics Platform"/>
            <person name="Cuomo C."/>
            <person name="de Hoog S."/>
            <person name="Gorbushina A."/>
            <person name="Walker B."/>
            <person name="Young S.K."/>
            <person name="Zeng Q."/>
            <person name="Gargeya S."/>
            <person name="Fitzgerald M."/>
            <person name="Haas B."/>
            <person name="Abouelleil A."/>
            <person name="Allen A.W."/>
            <person name="Alvarado L."/>
            <person name="Arachchi H.M."/>
            <person name="Berlin A.M."/>
            <person name="Chapman S.B."/>
            <person name="Gainer-Dewar J."/>
            <person name="Goldberg J."/>
            <person name="Griggs A."/>
            <person name="Gujja S."/>
            <person name="Hansen M."/>
            <person name="Howarth C."/>
            <person name="Imamovic A."/>
            <person name="Ireland A."/>
            <person name="Larimer J."/>
            <person name="McCowan C."/>
            <person name="Murphy C."/>
            <person name="Pearson M."/>
            <person name="Poon T.W."/>
            <person name="Priest M."/>
            <person name="Roberts A."/>
            <person name="Saif S."/>
            <person name="Shea T."/>
            <person name="Sisk P."/>
            <person name="Sykes S."/>
            <person name="Wortman J."/>
            <person name="Nusbaum C."/>
            <person name="Birren B."/>
        </authorList>
    </citation>
    <scope>NUCLEOTIDE SEQUENCE [LARGE SCALE GENOMIC DNA]</scope>
    <source>
        <strain evidence="1 2">CBS 119918</strain>
    </source>
</reference>
<dbReference type="VEuPathDB" id="FungiDB:A1O9_05698"/>
<feature type="non-terminal residue" evidence="1">
    <location>
        <position position="1"/>
    </location>
</feature>
<evidence type="ECO:0000313" key="2">
    <source>
        <dbReference type="Proteomes" id="UP000027920"/>
    </source>
</evidence>
<dbReference type="Gene3D" id="1.25.40.10">
    <property type="entry name" value="Tetratricopeptide repeat domain"/>
    <property type="match status" value="1"/>
</dbReference>
<sequence>KLRQWGLSRNFSAKEKAKAAKDIRQLSVKGQKLPTAVMVGGRRLPIGRVERQVRHDPEYLTTFVRRKYKPRVSAPRPSLKGAGHDLDTERILLEITYYYPTVLTRGYSPQHDRAPCTDIIMQRIPAAKQLLKRGFSAAAWKEVAIACDVVHRVFRGQTIELLPDLFVLFMSNSWTNHKALYGVIIKYFAHVAKIAMGEQHPISNILTMMQSRENWDRTGEVVLGAMLDLMKTRKKDMGPIRLQNMYRLETQYLDRVKQSVGLEARRKLQEEKLAEWQGRLGPRNQHALGMKHELVVTYERLSLLDKAEAYLDEIVSQGRVFADDASLFGVYPLAANELAKYHFRKSRYADAEEVLNLAASWLENRQVAERYICVEVGEQLAALDWMKEKGLI</sequence>
<name>A0A072PEW4_9EURO</name>
<dbReference type="Proteomes" id="UP000027920">
    <property type="component" value="Unassembled WGS sequence"/>
</dbReference>
<dbReference type="AlphaFoldDB" id="A0A072PEW4"/>
<keyword evidence="2" id="KW-1185">Reference proteome</keyword>
<gene>
    <name evidence="1" type="ORF">A1O9_05698</name>
</gene>
<evidence type="ECO:0008006" key="3">
    <source>
        <dbReference type="Google" id="ProtNLM"/>
    </source>
</evidence>
<organism evidence="1 2">
    <name type="scientific">Exophiala aquamarina CBS 119918</name>
    <dbReference type="NCBI Taxonomy" id="1182545"/>
    <lineage>
        <taxon>Eukaryota</taxon>
        <taxon>Fungi</taxon>
        <taxon>Dikarya</taxon>
        <taxon>Ascomycota</taxon>
        <taxon>Pezizomycotina</taxon>
        <taxon>Eurotiomycetes</taxon>
        <taxon>Chaetothyriomycetidae</taxon>
        <taxon>Chaetothyriales</taxon>
        <taxon>Herpotrichiellaceae</taxon>
        <taxon>Exophiala</taxon>
    </lineage>
</organism>
<dbReference type="RefSeq" id="XP_013260368.1">
    <property type="nucleotide sequence ID" value="XM_013404914.1"/>
</dbReference>
<dbReference type="GeneID" id="25280621"/>
<accession>A0A072PEW4</accession>
<comment type="caution">
    <text evidence="1">The sequence shown here is derived from an EMBL/GenBank/DDBJ whole genome shotgun (WGS) entry which is preliminary data.</text>
</comment>
<proteinExistence type="predicted"/>
<protein>
    <recommendedName>
        <fullName evidence="3">Clr5 domain-containing protein</fullName>
    </recommendedName>
</protein>
<dbReference type="HOGENOM" id="CLU_705074_0_0_1"/>
<feature type="non-terminal residue" evidence="1">
    <location>
        <position position="392"/>
    </location>
</feature>